<comment type="caution">
    <text evidence="2">The sequence shown here is derived from an EMBL/GenBank/DDBJ whole genome shotgun (WGS) entry which is preliminary data.</text>
</comment>
<sequence>DGGCWGRGGLDGAGTLQHSPGARIPGAGSPLCGILYHPGDPSLSPGRPRSCPRHARTTAHPQRGEDEGVDTVPRRCSGSHGGARGRHGGSDDHSNLVLL</sequence>
<accession>A0AAW0YG57</accession>
<proteinExistence type="predicted"/>
<dbReference type="EMBL" id="JARKIK010000007">
    <property type="protein sequence ID" value="KAK8750441.1"/>
    <property type="molecule type" value="Genomic_DNA"/>
</dbReference>
<reference evidence="2 3" key="1">
    <citation type="journal article" date="2024" name="BMC Genomics">
        <title>Genome assembly of redclaw crayfish (Cherax quadricarinatus) provides insights into its immune adaptation and hypoxia tolerance.</title>
        <authorList>
            <person name="Liu Z."/>
            <person name="Zheng J."/>
            <person name="Li H."/>
            <person name="Fang K."/>
            <person name="Wang S."/>
            <person name="He J."/>
            <person name="Zhou D."/>
            <person name="Weng S."/>
            <person name="Chi M."/>
            <person name="Gu Z."/>
            <person name="He J."/>
            <person name="Li F."/>
            <person name="Wang M."/>
        </authorList>
    </citation>
    <scope>NUCLEOTIDE SEQUENCE [LARGE SCALE GENOMIC DNA]</scope>
    <source>
        <strain evidence="2">ZL_2023a</strain>
    </source>
</reference>
<keyword evidence="3" id="KW-1185">Reference proteome</keyword>
<dbReference type="Proteomes" id="UP001445076">
    <property type="component" value="Unassembled WGS sequence"/>
</dbReference>
<evidence type="ECO:0000313" key="2">
    <source>
        <dbReference type="EMBL" id="KAK8750441.1"/>
    </source>
</evidence>
<name>A0AAW0YG57_CHEQU</name>
<feature type="non-terminal residue" evidence="2">
    <location>
        <position position="1"/>
    </location>
</feature>
<feature type="region of interest" description="Disordered" evidence="1">
    <location>
        <begin position="1"/>
        <end position="22"/>
    </location>
</feature>
<feature type="region of interest" description="Disordered" evidence="1">
    <location>
        <begin position="38"/>
        <end position="99"/>
    </location>
</feature>
<organism evidence="2 3">
    <name type="scientific">Cherax quadricarinatus</name>
    <name type="common">Australian red claw crayfish</name>
    <dbReference type="NCBI Taxonomy" id="27406"/>
    <lineage>
        <taxon>Eukaryota</taxon>
        <taxon>Metazoa</taxon>
        <taxon>Ecdysozoa</taxon>
        <taxon>Arthropoda</taxon>
        <taxon>Crustacea</taxon>
        <taxon>Multicrustacea</taxon>
        <taxon>Malacostraca</taxon>
        <taxon>Eumalacostraca</taxon>
        <taxon>Eucarida</taxon>
        <taxon>Decapoda</taxon>
        <taxon>Pleocyemata</taxon>
        <taxon>Astacidea</taxon>
        <taxon>Parastacoidea</taxon>
        <taxon>Parastacidae</taxon>
        <taxon>Cherax</taxon>
    </lineage>
</organism>
<feature type="compositionally biased region" description="Gly residues" evidence="1">
    <location>
        <begin position="1"/>
        <end position="12"/>
    </location>
</feature>
<protein>
    <submittedName>
        <fullName evidence="2">Uncharacterized protein</fullName>
    </submittedName>
</protein>
<evidence type="ECO:0000313" key="3">
    <source>
        <dbReference type="Proteomes" id="UP001445076"/>
    </source>
</evidence>
<dbReference type="AlphaFoldDB" id="A0AAW0YG57"/>
<feature type="compositionally biased region" description="Basic and acidic residues" evidence="1">
    <location>
        <begin position="88"/>
        <end position="99"/>
    </location>
</feature>
<evidence type="ECO:0000256" key="1">
    <source>
        <dbReference type="SAM" id="MobiDB-lite"/>
    </source>
</evidence>
<gene>
    <name evidence="2" type="ORF">OTU49_014832</name>
</gene>